<dbReference type="HOGENOM" id="CLU_168862_0_0_5"/>
<dbReference type="Proteomes" id="UP000008320">
    <property type="component" value="Chromosome"/>
</dbReference>
<accession>Q2GGD6</accession>
<keyword evidence="2" id="KW-1185">Reference proteome</keyword>
<dbReference type="RefSeq" id="WP_006009872.1">
    <property type="nucleotide sequence ID" value="NC_007799.1"/>
</dbReference>
<name>Q2GGD6_EHRCR</name>
<evidence type="ECO:0000313" key="2">
    <source>
        <dbReference type="Proteomes" id="UP000008320"/>
    </source>
</evidence>
<reference evidence="1 2" key="1">
    <citation type="journal article" date="2006" name="PLoS Genet.">
        <title>Comparative genomics of emerging human ehrlichiosis agents.</title>
        <authorList>
            <person name="Dunning Hotopp J.C."/>
            <person name="Lin M."/>
            <person name="Madupu R."/>
            <person name="Crabtree J."/>
            <person name="Angiuoli S.V."/>
            <person name="Eisen J.A."/>
            <person name="Seshadri R."/>
            <person name="Ren Q."/>
            <person name="Wu M."/>
            <person name="Utterback T.R."/>
            <person name="Smith S."/>
            <person name="Lewis M."/>
            <person name="Khouri H."/>
            <person name="Zhang C."/>
            <person name="Niu H."/>
            <person name="Lin Q."/>
            <person name="Ohashi N."/>
            <person name="Zhi N."/>
            <person name="Nelson W."/>
            <person name="Brinkac L.M."/>
            <person name="Dodson R.J."/>
            <person name="Rosovitz M.J."/>
            <person name="Sundaram J."/>
            <person name="Daugherty S.C."/>
            <person name="Davidsen T."/>
            <person name="Durkin A.S."/>
            <person name="Gwinn M."/>
            <person name="Haft D.H."/>
            <person name="Selengut J.D."/>
            <person name="Sullivan S.A."/>
            <person name="Zafar N."/>
            <person name="Zhou L."/>
            <person name="Benahmed F."/>
            <person name="Forberger H."/>
            <person name="Halpin R."/>
            <person name="Mulligan S."/>
            <person name="Robinson J."/>
            <person name="White O."/>
            <person name="Rikihisa Y."/>
            <person name="Tettelin H."/>
        </authorList>
    </citation>
    <scope>NUCLEOTIDE SEQUENCE [LARGE SCALE GENOMIC DNA]</scope>
    <source>
        <strain evidence="2">ATCC CRL-10679 / Arkansas</strain>
    </source>
</reference>
<protein>
    <submittedName>
        <fullName evidence="1">Uncharacterized protein</fullName>
    </submittedName>
</protein>
<proteinExistence type="predicted"/>
<dbReference type="OrthoDB" id="7162905at2"/>
<organism evidence="1 2">
    <name type="scientific">Ehrlichia chaffeensis (strain ATCC CRL-10679 / Arkansas)</name>
    <dbReference type="NCBI Taxonomy" id="205920"/>
    <lineage>
        <taxon>Bacteria</taxon>
        <taxon>Pseudomonadati</taxon>
        <taxon>Pseudomonadota</taxon>
        <taxon>Alphaproteobacteria</taxon>
        <taxon>Rickettsiales</taxon>
        <taxon>Anaplasmataceae</taxon>
        <taxon>Ehrlichia</taxon>
    </lineage>
</organism>
<evidence type="ECO:0000313" key="1">
    <source>
        <dbReference type="EMBL" id="ABD44889.1"/>
    </source>
</evidence>
<dbReference type="AlphaFoldDB" id="Q2GGD6"/>
<dbReference type="EMBL" id="CP000236">
    <property type="protein sequence ID" value="ABD44889.1"/>
    <property type="molecule type" value="Genomic_DNA"/>
</dbReference>
<dbReference type="KEGG" id="ech:ECH_0692"/>
<gene>
    <name evidence="1" type="ordered locus">ECH_0692</name>
</gene>
<sequence>MFILNDIIEIKSQIVNILDIQIEYLKQLDFSTVKDLQCIEKELLDLLNCKRKKIKSDISIISSCHDQNIIELLNSVYLNYKRVLKIRNDLLV</sequence>